<dbReference type="Gene3D" id="1.10.357.10">
    <property type="entry name" value="Tetracycline Repressor, domain 2"/>
    <property type="match status" value="1"/>
</dbReference>
<evidence type="ECO:0000259" key="4">
    <source>
        <dbReference type="PROSITE" id="PS50977"/>
    </source>
</evidence>
<evidence type="ECO:0000256" key="2">
    <source>
        <dbReference type="ARBA" id="ARBA00023125"/>
    </source>
</evidence>
<evidence type="ECO:0000313" key="5">
    <source>
        <dbReference type="EMBL" id="GIN98425.1"/>
    </source>
</evidence>
<dbReference type="Proteomes" id="UP000680670">
    <property type="component" value="Unassembled WGS sequence"/>
</dbReference>
<dbReference type="InterPro" id="IPR009057">
    <property type="entry name" value="Homeodomain-like_sf"/>
</dbReference>
<keyword evidence="1" id="KW-0678">Repressor</keyword>
<sequence>MQNRGSKYQRTHEQIILTFIKKLETKDLKSISVKDIVEDLRIHRGTFYLHFETKYHLVEEVQNEFLESLSHQSKSFFSSDNFQSDALLVNLTNLLRYYQKNHAVFLSFIKNSSYFVNTLKYIFLQNLKKLYEDEMLNFPNEKLNYLLTYIFSAHLGIVEEWLKNDRTTPPEEIALIILSLTINCLNL</sequence>
<evidence type="ECO:0000256" key="1">
    <source>
        <dbReference type="ARBA" id="ARBA00022491"/>
    </source>
</evidence>
<evidence type="ECO:0000256" key="3">
    <source>
        <dbReference type="PROSITE-ProRule" id="PRU00335"/>
    </source>
</evidence>
<feature type="domain" description="HTH tetR-type" evidence="4">
    <location>
        <begin position="9"/>
        <end position="69"/>
    </location>
</feature>
<dbReference type="InterPro" id="IPR039532">
    <property type="entry name" value="TetR_C_Firmicutes"/>
</dbReference>
<dbReference type="EMBL" id="BORJ01000014">
    <property type="protein sequence ID" value="GIN98425.1"/>
    <property type="molecule type" value="Genomic_DNA"/>
</dbReference>
<feature type="DNA-binding region" description="H-T-H motif" evidence="3">
    <location>
        <begin position="32"/>
        <end position="51"/>
    </location>
</feature>
<evidence type="ECO:0000313" key="6">
    <source>
        <dbReference type="Proteomes" id="UP000680670"/>
    </source>
</evidence>
<accession>A0ABQ4L2B5</accession>
<keyword evidence="6" id="KW-1185">Reference proteome</keyword>
<dbReference type="PROSITE" id="PS50977">
    <property type="entry name" value="HTH_TETR_2"/>
    <property type="match status" value="1"/>
</dbReference>
<comment type="caution">
    <text evidence="5">The sequence shown here is derived from an EMBL/GenBank/DDBJ whole genome shotgun (WGS) entry which is preliminary data.</text>
</comment>
<dbReference type="InterPro" id="IPR001647">
    <property type="entry name" value="HTH_TetR"/>
</dbReference>
<proteinExistence type="predicted"/>
<dbReference type="Pfam" id="PF00440">
    <property type="entry name" value="TetR_N"/>
    <property type="match status" value="1"/>
</dbReference>
<keyword evidence="2 3" id="KW-0238">DNA-binding</keyword>
<dbReference type="PANTHER" id="PTHR43479:SF7">
    <property type="entry name" value="TETR-FAMILY TRANSCRIPTIONAL REGULATOR"/>
    <property type="match status" value="1"/>
</dbReference>
<reference evidence="5 6" key="1">
    <citation type="submission" date="2021-03" db="EMBL/GenBank/DDBJ databases">
        <title>Antimicrobial resistance genes in bacteria isolated from Japanese honey, and their potential for conferring macrolide and lincosamide resistance in the American foulbrood pathogen Paenibacillus larvae.</title>
        <authorList>
            <person name="Okamoto M."/>
            <person name="Kumagai M."/>
            <person name="Kanamori H."/>
            <person name="Takamatsu D."/>
        </authorList>
    </citation>
    <scope>NUCLEOTIDE SEQUENCE [LARGE SCALE GENOMIC DNA]</scope>
    <source>
        <strain evidence="5 6">J6TS1</strain>
    </source>
</reference>
<gene>
    <name evidence="5" type="ORF">J6TS1_42950</name>
</gene>
<dbReference type="InterPro" id="IPR050624">
    <property type="entry name" value="HTH-type_Tx_Regulator"/>
</dbReference>
<dbReference type="Pfam" id="PF14278">
    <property type="entry name" value="TetR_C_8"/>
    <property type="match status" value="1"/>
</dbReference>
<dbReference type="PANTHER" id="PTHR43479">
    <property type="entry name" value="ACREF/ENVCD OPERON REPRESSOR-RELATED"/>
    <property type="match status" value="1"/>
</dbReference>
<organism evidence="5 6">
    <name type="scientific">Siminovitchia terrae</name>
    <name type="common">Bacillus terrae</name>
    <dbReference type="NCBI Taxonomy" id="1914933"/>
    <lineage>
        <taxon>Bacteria</taxon>
        <taxon>Bacillati</taxon>
        <taxon>Bacillota</taxon>
        <taxon>Bacilli</taxon>
        <taxon>Bacillales</taxon>
        <taxon>Bacillaceae</taxon>
        <taxon>Siminovitchia</taxon>
    </lineage>
</organism>
<name>A0ABQ4L2B5_SIMTE</name>
<dbReference type="SUPFAM" id="SSF46689">
    <property type="entry name" value="Homeodomain-like"/>
    <property type="match status" value="1"/>
</dbReference>
<protein>
    <submittedName>
        <fullName evidence="5">TetR family transcriptional regulator</fullName>
    </submittedName>
</protein>